<dbReference type="Pfam" id="PF12833">
    <property type="entry name" value="HTH_18"/>
    <property type="match status" value="1"/>
</dbReference>
<dbReference type="PANTHER" id="PTHR47894">
    <property type="entry name" value="HTH-TYPE TRANSCRIPTIONAL REGULATOR GADX"/>
    <property type="match status" value="1"/>
</dbReference>
<evidence type="ECO:0000256" key="2">
    <source>
        <dbReference type="ARBA" id="ARBA00023125"/>
    </source>
</evidence>
<feature type="domain" description="HTH araC/xylS-type" evidence="4">
    <location>
        <begin position="238"/>
        <end position="335"/>
    </location>
</feature>
<reference evidence="5" key="1">
    <citation type="submission" date="2019-04" db="EMBL/GenBank/DDBJ databases">
        <title>Whole genome sequencing of cave bacteria.</title>
        <authorList>
            <person name="Gan H.M."/>
            <person name="Barton H."/>
            <person name="Savka M.A."/>
        </authorList>
    </citation>
    <scope>NUCLEOTIDE SEQUENCE [LARGE SCALE GENOMIC DNA]</scope>
    <source>
        <strain evidence="5">LC387</strain>
    </source>
</reference>
<keyword evidence="2" id="KW-0238">DNA-binding</keyword>
<proteinExistence type="predicted"/>
<protein>
    <submittedName>
        <fullName evidence="5">AraC family transcriptional regulator</fullName>
    </submittedName>
</protein>
<gene>
    <name evidence="5" type="ORF">YH63_001805</name>
</gene>
<dbReference type="GO" id="GO:0003700">
    <property type="term" value="F:DNA-binding transcription factor activity"/>
    <property type="evidence" value="ECO:0007669"/>
    <property type="project" value="InterPro"/>
</dbReference>
<dbReference type="EMBL" id="LBIA02000001">
    <property type="protein sequence ID" value="TKT73830.1"/>
    <property type="molecule type" value="Genomic_DNA"/>
</dbReference>
<dbReference type="OrthoDB" id="9805730at2"/>
<keyword evidence="3" id="KW-0804">Transcription</keyword>
<evidence type="ECO:0000256" key="1">
    <source>
        <dbReference type="ARBA" id="ARBA00023015"/>
    </source>
</evidence>
<dbReference type="InterPro" id="IPR009057">
    <property type="entry name" value="Homeodomain-like_sf"/>
</dbReference>
<keyword evidence="6" id="KW-1185">Reference proteome</keyword>
<dbReference type="PANTHER" id="PTHR47894:SF1">
    <property type="entry name" value="HTH-TYPE TRANSCRIPTIONAL REGULATOR VQSM"/>
    <property type="match status" value="1"/>
</dbReference>
<dbReference type="GO" id="GO:0005829">
    <property type="term" value="C:cytosol"/>
    <property type="evidence" value="ECO:0007669"/>
    <property type="project" value="TreeGrafter"/>
</dbReference>
<organism evidence="5 6">
    <name type="scientific">Afipia massiliensis</name>
    <dbReference type="NCBI Taxonomy" id="211460"/>
    <lineage>
        <taxon>Bacteria</taxon>
        <taxon>Pseudomonadati</taxon>
        <taxon>Pseudomonadota</taxon>
        <taxon>Alphaproteobacteria</taxon>
        <taxon>Hyphomicrobiales</taxon>
        <taxon>Nitrobacteraceae</taxon>
        <taxon>Afipia</taxon>
    </lineage>
</organism>
<dbReference type="STRING" id="211460.YH63_17075"/>
<name>A0A4U6BT36_9BRAD</name>
<dbReference type="GO" id="GO:0000976">
    <property type="term" value="F:transcription cis-regulatory region binding"/>
    <property type="evidence" value="ECO:0007669"/>
    <property type="project" value="TreeGrafter"/>
</dbReference>
<dbReference type="SUPFAM" id="SSF46689">
    <property type="entry name" value="Homeodomain-like"/>
    <property type="match status" value="1"/>
</dbReference>
<dbReference type="InterPro" id="IPR018060">
    <property type="entry name" value="HTH_AraC"/>
</dbReference>
<dbReference type="Gene3D" id="1.10.10.60">
    <property type="entry name" value="Homeodomain-like"/>
    <property type="match status" value="1"/>
</dbReference>
<dbReference type="SMART" id="SM00342">
    <property type="entry name" value="HTH_ARAC"/>
    <property type="match status" value="1"/>
</dbReference>
<dbReference type="InterPro" id="IPR032687">
    <property type="entry name" value="AraC-type_N"/>
</dbReference>
<evidence type="ECO:0000256" key="3">
    <source>
        <dbReference type="ARBA" id="ARBA00023163"/>
    </source>
</evidence>
<dbReference type="Proteomes" id="UP000034832">
    <property type="component" value="Unassembled WGS sequence"/>
</dbReference>
<comment type="caution">
    <text evidence="5">The sequence shown here is derived from an EMBL/GenBank/DDBJ whole genome shotgun (WGS) entry which is preliminary data.</text>
</comment>
<dbReference type="AlphaFoldDB" id="A0A4U6BT36"/>
<sequence>MPNLSPTVPISFVQNMLMGAKRTLTPASVDDLVLKAGIAPSFLDRRGARVTREQFVRLYEVVALATGDEMLGLWSRPIRGGTLKYLGLSLLDASSVLTAMYRFTRFWNLLLDDYALRLSRQDDVVTLALTPLIEGAVPTVFGHELMIKLSHGVASWLVGRELPIVSVGFGFARPDHFAEYAQLFPGPVAFDQEFTSVRFEERFLRQRFHRTRAELLQFVKRAPDDWIFVTFDHGSTASRVREYLADKVGSDQPLDVVSAALVMSSRTLSRRLTNERTSFQKIKDEMRRDLAVQQLVKTQNSVDEIALLVGFDNTPAFHRAFRTWTGSTPGTYRRQTAFRSA</sequence>
<evidence type="ECO:0000313" key="5">
    <source>
        <dbReference type="EMBL" id="TKT73830.1"/>
    </source>
</evidence>
<dbReference type="PROSITE" id="PS01124">
    <property type="entry name" value="HTH_ARAC_FAMILY_2"/>
    <property type="match status" value="1"/>
</dbReference>
<accession>A0A4U6BT36</accession>
<evidence type="ECO:0000313" key="6">
    <source>
        <dbReference type="Proteomes" id="UP000034832"/>
    </source>
</evidence>
<evidence type="ECO:0000259" key="4">
    <source>
        <dbReference type="PROSITE" id="PS01124"/>
    </source>
</evidence>
<keyword evidence="1" id="KW-0805">Transcription regulation</keyword>
<dbReference type="Pfam" id="PF12625">
    <property type="entry name" value="Arabinose_bd"/>
    <property type="match status" value="1"/>
</dbReference>